<reference evidence="1" key="1">
    <citation type="submission" date="2023-06" db="EMBL/GenBank/DDBJ databases">
        <title>WGS-Sequencing of Streptomyces ficellus isolate 21 collected from sand in Gara Djebilet Iron Mine in Algeria.</title>
        <authorList>
            <person name="Zegers G.P."/>
            <person name="Gomez A."/>
            <person name="Gueddou A."/>
            <person name="Zahara A.F."/>
            <person name="Worth M."/>
            <person name="Sevigny J.L."/>
            <person name="Tisa L."/>
        </authorList>
    </citation>
    <scope>NUCLEOTIDE SEQUENCE</scope>
    <source>
        <strain evidence="1">AS11</strain>
    </source>
</reference>
<protein>
    <submittedName>
        <fullName evidence="1">Uncharacterized protein</fullName>
    </submittedName>
</protein>
<dbReference type="Proteomes" id="UP001174050">
    <property type="component" value="Unassembled WGS sequence"/>
</dbReference>
<gene>
    <name evidence="1" type="ORF">QWM81_26315</name>
</gene>
<evidence type="ECO:0000313" key="1">
    <source>
        <dbReference type="EMBL" id="MDN3297488.1"/>
    </source>
</evidence>
<evidence type="ECO:0000313" key="2">
    <source>
        <dbReference type="Proteomes" id="UP001174050"/>
    </source>
</evidence>
<proteinExistence type="predicted"/>
<accession>A0ABT7ZDG6</accession>
<organism evidence="1 2">
    <name type="scientific">Streptomyces ficellus</name>
    <dbReference type="NCBI Taxonomy" id="1977088"/>
    <lineage>
        <taxon>Bacteria</taxon>
        <taxon>Bacillati</taxon>
        <taxon>Actinomycetota</taxon>
        <taxon>Actinomycetes</taxon>
        <taxon>Kitasatosporales</taxon>
        <taxon>Streptomycetaceae</taxon>
        <taxon>Streptomyces</taxon>
    </lineage>
</organism>
<comment type="caution">
    <text evidence="1">The sequence shown here is derived from an EMBL/GenBank/DDBJ whole genome shotgun (WGS) entry which is preliminary data.</text>
</comment>
<name>A0ABT7ZDG6_9ACTN</name>
<keyword evidence="2" id="KW-1185">Reference proteome</keyword>
<dbReference type="RefSeq" id="WP_290114849.1">
    <property type="nucleotide sequence ID" value="NZ_JAUEPL010000052.1"/>
</dbReference>
<dbReference type="EMBL" id="JAUEPL010000052">
    <property type="protein sequence ID" value="MDN3297488.1"/>
    <property type="molecule type" value="Genomic_DNA"/>
</dbReference>
<sequence>MNKYVINKEYSGSREVAASSFSTVGDFVDFFSPNGRGDLEVTFRMRAELIYTIERVNQ</sequence>